<dbReference type="FunFam" id="2.60.40.10:FF:000035">
    <property type="entry name" value="Contactin 1"/>
    <property type="match status" value="1"/>
</dbReference>
<dbReference type="FunFam" id="2.60.40.10:FF:001718">
    <property type="entry name" value="Neuroglian, isoform D"/>
    <property type="match status" value="1"/>
</dbReference>
<dbReference type="SUPFAM" id="SSF48726">
    <property type="entry name" value="Immunoglobulin"/>
    <property type="match status" value="6"/>
</dbReference>
<keyword evidence="7" id="KW-1015">Disulfide bond</keyword>
<keyword evidence="3" id="KW-0677">Repeat</keyword>
<dbReference type="CDD" id="cd00096">
    <property type="entry name" value="Ig"/>
    <property type="match status" value="2"/>
</dbReference>
<dbReference type="InterPro" id="IPR036116">
    <property type="entry name" value="FN3_sf"/>
</dbReference>
<dbReference type="CDD" id="cd00063">
    <property type="entry name" value="FN3"/>
    <property type="match status" value="3"/>
</dbReference>
<feature type="compositionally biased region" description="Basic and acidic residues" evidence="8">
    <location>
        <begin position="1330"/>
        <end position="1341"/>
    </location>
</feature>
<dbReference type="PANTHER" id="PTHR44170">
    <property type="entry name" value="PROTEIN SIDEKICK"/>
    <property type="match status" value="1"/>
</dbReference>
<evidence type="ECO:0000256" key="5">
    <source>
        <dbReference type="ARBA" id="ARBA00022989"/>
    </source>
</evidence>
<evidence type="ECO:0000256" key="8">
    <source>
        <dbReference type="SAM" id="MobiDB-lite"/>
    </source>
</evidence>
<feature type="domain" description="Fibronectin type-III" evidence="12">
    <location>
        <begin position="1107"/>
        <end position="1213"/>
    </location>
</feature>
<accession>F1KQ44</accession>
<feature type="domain" description="Ig-like" evidence="11">
    <location>
        <begin position="152"/>
        <end position="249"/>
    </location>
</feature>
<feature type="transmembrane region" description="Helical" evidence="9">
    <location>
        <begin position="1217"/>
        <end position="1241"/>
    </location>
</feature>
<dbReference type="Pfam" id="PF00041">
    <property type="entry name" value="fn3"/>
    <property type="match status" value="2"/>
</dbReference>
<dbReference type="Pfam" id="PF07679">
    <property type="entry name" value="I-set"/>
    <property type="match status" value="1"/>
</dbReference>
<dbReference type="InterPro" id="IPR007110">
    <property type="entry name" value="Ig-like_dom"/>
</dbReference>
<protein>
    <submittedName>
        <fullName evidence="13">Neuroglian</fullName>
    </submittedName>
</protein>
<dbReference type="SUPFAM" id="SSF49265">
    <property type="entry name" value="Fibronectin type III"/>
    <property type="match status" value="3"/>
</dbReference>
<dbReference type="GO" id="GO:0098609">
    <property type="term" value="P:cell-cell adhesion"/>
    <property type="evidence" value="ECO:0007669"/>
    <property type="project" value="TreeGrafter"/>
</dbReference>
<keyword evidence="5 9" id="KW-1133">Transmembrane helix</keyword>
<sequence>MTIVRRLVSLVVVAVLLLSHGRGDLDYVNLDRSKIPTPPYFIHEPNEPIIYFTLESTQASNGQNLDYLKERTLRCKAEGNPAPVYKWKKNGKPFNLNMYSNRVAQVPGEGSFVFSKLTVADEGVYQCEATNDNGTAVSEKITLQQTWIRYFPQAEPEVVRVELGDAYQRNCTPPESNPAARVYWIFKGDEEGSFDSINSSHISTNELGTIFFHHVKDTDFKPNRYYTCTAENTKLKDYKFGSQFRLDVTTNRRRSLSSPIPPTEQYVNQSSPVALQGTIHKLHCFFSGFPEPKPEWKHNGVAIAEDDNRFTFEAYGKTLVFNVSFETAGQYQCIFPNHLDLDRKFDVVVEAAPYWPSGPPPNTQTSEGETVKFDCSASGKPTPTITFYKNGVEMSKQKDGDRWVIDGSVLTLYDVKKGLHGNGDNAVYQCKAENKHGYIWANFYLNLLAFKPQLVNDSGNVEAVIGSKVTLFCRFFASPIADITWESSVLPGITHNIIPADAQGEGKLVINSVGRDAEGEYRCIGKNKYDTATGSTKLVVRDATRLEPFESGLEKVLAGHHIELPCEAQHDENLQVTYEWLVDAKPLSQQHLMSGHYRLTDKNSLVISNPSRYDAANYTCVARTALDSVEKSIEIHVDDVPNPIHAAYIAKCDPTAQVTSIKFEYMENADFSSPIKEIWAQYQIDEETDGAVWLTHPHPVLADSLESVENNQRIVKGSLEVSMRPFGNYHFRVFGRNDFGDGAPTNVKGECKTPARVPDKNPEGVSAVGSRPENLIVFWKPMPREDWNGRDFHYIIRYRPSGSNGEWKEEKVDDPYSDRHTIELSAEEPFRPYEVQVQAVNEEGQSNVAPQSVEGHTGEGDPNYTPTGFKLVSSDSSSATFVWDPIDRQQVQGNFTGIKITTWADDEEEIEEGSASRLKRSLRVVRTKRDDVALHGAASSDRQTTIISPDKHSATVFNLRPNAVNYAQISVMNGQNDGAPSAPISFRLKEGVPTPVRNLEALPMNNKHENERAVVIVRWKKPFHMNGKLVGYTVESCLVSPSGQMAQRESCPRRVTGPEERSVRITNLENRSKYRFIVYGSTAAGKGDPNSRDVITLPEYYRPKLEPVQPLLEETGVGNDHVNITITPGQYEESDERPVGNAMYVKYKKSDSDDWEMAQPQGDNLTVHIGNLEPGTKYDVAVVAVALQKDPTGEVRETESSVVHVVTTGTAPQSGRIWWLIIILLTILLLLIILCIVCVAARQRGANYPVSEKERQQGRQHILPGGKDRGFGEYAKPEDDEKRSLTGSKPESETDSMAEYGDSDPGRFTEDGSFIGQYVPNKTLVSSSGDKPDKDSASTFV</sequence>
<evidence type="ECO:0000256" key="4">
    <source>
        <dbReference type="ARBA" id="ARBA00022889"/>
    </source>
</evidence>
<dbReference type="InterPro" id="IPR003599">
    <property type="entry name" value="Ig_sub"/>
</dbReference>
<feature type="domain" description="Ig-like" evidence="11">
    <location>
        <begin position="452"/>
        <end position="539"/>
    </location>
</feature>
<dbReference type="InterPro" id="IPR036179">
    <property type="entry name" value="Ig-like_dom_sf"/>
</dbReference>
<keyword evidence="2 9" id="KW-0812">Transmembrane</keyword>
<proteinExistence type="evidence at transcript level"/>
<dbReference type="InterPro" id="IPR003961">
    <property type="entry name" value="FN3_dom"/>
</dbReference>
<dbReference type="InterPro" id="IPR003598">
    <property type="entry name" value="Ig_sub2"/>
</dbReference>
<dbReference type="SMART" id="SM00060">
    <property type="entry name" value="FN3"/>
    <property type="match status" value="4"/>
</dbReference>
<evidence type="ECO:0000256" key="10">
    <source>
        <dbReference type="SAM" id="SignalP"/>
    </source>
</evidence>
<evidence type="ECO:0000256" key="2">
    <source>
        <dbReference type="ARBA" id="ARBA00022692"/>
    </source>
</evidence>
<name>F1KQ44_ASCSU</name>
<dbReference type="SMART" id="SM00409">
    <property type="entry name" value="IG"/>
    <property type="match status" value="6"/>
</dbReference>
<dbReference type="PANTHER" id="PTHR44170:SF35">
    <property type="entry name" value="NEUROGLIAN"/>
    <property type="match status" value="1"/>
</dbReference>
<dbReference type="PROSITE" id="PS50853">
    <property type="entry name" value="FN3"/>
    <property type="match status" value="3"/>
</dbReference>
<dbReference type="InterPro" id="IPR026966">
    <property type="entry name" value="Neurofascin/L1/NrCAM_C"/>
</dbReference>
<dbReference type="InterPro" id="IPR013783">
    <property type="entry name" value="Ig-like_fold"/>
</dbReference>
<dbReference type="Pfam" id="PF13927">
    <property type="entry name" value="Ig_3"/>
    <property type="match status" value="3"/>
</dbReference>
<dbReference type="Pfam" id="PF13882">
    <property type="entry name" value="Bravo_FIGEY"/>
    <property type="match status" value="1"/>
</dbReference>
<feature type="domain" description="Ig-like" evidence="11">
    <location>
        <begin position="261"/>
        <end position="333"/>
    </location>
</feature>
<dbReference type="GO" id="GO:0030424">
    <property type="term" value="C:axon"/>
    <property type="evidence" value="ECO:0007669"/>
    <property type="project" value="TreeGrafter"/>
</dbReference>
<feature type="domain" description="Fibronectin type-III" evidence="12">
    <location>
        <begin position="758"/>
        <end position="860"/>
    </location>
</feature>
<evidence type="ECO:0000256" key="9">
    <source>
        <dbReference type="SAM" id="Phobius"/>
    </source>
</evidence>
<evidence type="ECO:0000256" key="6">
    <source>
        <dbReference type="ARBA" id="ARBA00023136"/>
    </source>
</evidence>
<feature type="domain" description="Fibronectin type-III" evidence="12">
    <location>
        <begin position="995"/>
        <end position="1100"/>
    </location>
</feature>
<keyword evidence="6 9" id="KW-0472">Membrane</keyword>
<evidence type="ECO:0000259" key="12">
    <source>
        <dbReference type="PROSITE" id="PS50853"/>
    </source>
</evidence>
<dbReference type="Gene3D" id="2.60.40.10">
    <property type="entry name" value="Immunoglobulins"/>
    <property type="match status" value="11"/>
</dbReference>
<dbReference type="GO" id="GO:0005886">
    <property type="term" value="C:plasma membrane"/>
    <property type="evidence" value="ECO:0007669"/>
    <property type="project" value="TreeGrafter"/>
</dbReference>
<evidence type="ECO:0000259" key="11">
    <source>
        <dbReference type="PROSITE" id="PS50835"/>
    </source>
</evidence>
<evidence type="ECO:0000256" key="3">
    <source>
        <dbReference type="ARBA" id="ARBA00022737"/>
    </source>
</evidence>
<feature type="compositionally biased region" description="Basic and acidic residues" evidence="8">
    <location>
        <begin position="1266"/>
        <end position="1284"/>
    </location>
</feature>
<feature type="chain" id="PRO_5003265572" evidence="10">
    <location>
        <begin position="24"/>
        <end position="1341"/>
    </location>
</feature>
<dbReference type="EMBL" id="JI164062">
    <property type="protein sequence ID" value="ADY39998.1"/>
    <property type="molecule type" value="mRNA"/>
</dbReference>
<reference evidence="13" key="1">
    <citation type="journal article" date="2011" name="Genome Res.">
        <title>Deep small RNA sequencing from the nematode Ascaris reveals conservation, functional diversification, and novel developmental profiles.</title>
        <authorList>
            <person name="Wang J."/>
            <person name="Czech B."/>
            <person name="Crunk A."/>
            <person name="Wallace A."/>
            <person name="Mitreva M."/>
            <person name="Hannon G.J."/>
            <person name="Davis R.E."/>
        </authorList>
    </citation>
    <scope>NUCLEOTIDE SEQUENCE</scope>
</reference>
<comment type="subcellular location">
    <subcellularLocation>
        <location evidence="1">Membrane</location>
        <topology evidence="1">Single-pass type I membrane protein</topology>
    </subcellularLocation>
</comment>
<evidence type="ECO:0000256" key="7">
    <source>
        <dbReference type="ARBA" id="ARBA00023157"/>
    </source>
</evidence>
<feature type="domain" description="Ig-like" evidence="11">
    <location>
        <begin position="353"/>
        <end position="434"/>
    </location>
</feature>
<feature type="region of interest" description="Disordered" evidence="8">
    <location>
        <begin position="1248"/>
        <end position="1314"/>
    </location>
</feature>
<keyword evidence="10" id="KW-0732">Signal</keyword>
<feature type="domain" description="Ig-like" evidence="11">
    <location>
        <begin position="548"/>
        <end position="634"/>
    </location>
</feature>
<organism evidence="13">
    <name type="scientific">Ascaris suum</name>
    <name type="common">Pig roundworm</name>
    <name type="synonym">Ascaris lumbricoides</name>
    <dbReference type="NCBI Taxonomy" id="6253"/>
    <lineage>
        <taxon>Eukaryota</taxon>
        <taxon>Metazoa</taxon>
        <taxon>Ecdysozoa</taxon>
        <taxon>Nematoda</taxon>
        <taxon>Chromadorea</taxon>
        <taxon>Rhabditida</taxon>
        <taxon>Spirurina</taxon>
        <taxon>Ascaridomorpha</taxon>
        <taxon>Ascaridoidea</taxon>
        <taxon>Ascarididae</taxon>
        <taxon>Ascaris</taxon>
    </lineage>
</organism>
<evidence type="ECO:0000313" key="13">
    <source>
        <dbReference type="EMBL" id="ADY39998.1"/>
    </source>
</evidence>
<dbReference type="FunFam" id="2.60.40.10:FF:002807">
    <property type="entry name" value="Sensory AXon guidance"/>
    <property type="match status" value="1"/>
</dbReference>
<dbReference type="GO" id="GO:0007411">
    <property type="term" value="P:axon guidance"/>
    <property type="evidence" value="ECO:0007669"/>
    <property type="project" value="TreeGrafter"/>
</dbReference>
<feature type="domain" description="Ig-like" evidence="11">
    <location>
        <begin position="48"/>
        <end position="142"/>
    </location>
</feature>
<evidence type="ECO:0000256" key="1">
    <source>
        <dbReference type="ARBA" id="ARBA00004479"/>
    </source>
</evidence>
<dbReference type="PROSITE" id="PS50835">
    <property type="entry name" value="IG_LIKE"/>
    <property type="match status" value="6"/>
</dbReference>
<feature type="region of interest" description="Disordered" evidence="8">
    <location>
        <begin position="1322"/>
        <end position="1341"/>
    </location>
</feature>
<dbReference type="SMART" id="SM00408">
    <property type="entry name" value="IGc2"/>
    <property type="match status" value="5"/>
</dbReference>
<feature type="signal peptide" evidence="10">
    <location>
        <begin position="1"/>
        <end position="23"/>
    </location>
</feature>
<dbReference type="InterPro" id="IPR013098">
    <property type="entry name" value="Ig_I-set"/>
</dbReference>
<keyword evidence="4" id="KW-0130">Cell adhesion</keyword>